<accession>A0A8S5M7B5</accession>
<evidence type="ECO:0000313" key="1">
    <source>
        <dbReference type="EMBL" id="DAD78114.1"/>
    </source>
</evidence>
<name>A0A8S5M7B5_9CAUD</name>
<sequence length="67" mass="7775">MNKLYYVYVKLFDTFEETSSLIRKKVIATDEDSARDIVAKQMEEEIKSAEAPCAGYEIIRCEAIMEF</sequence>
<proteinExistence type="predicted"/>
<reference evidence="1" key="1">
    <citation type="journal article" date="2021" name="Proc. Natl. Acad. Sci. U.S.A.">
        <title>A Catalog of Tens of Thousands of Viruses from Human Metagenomes Reveals Hidden Associations with Chronic Diseases.</title>
        <authorList>
            <person name="Tisza M.J."/>
            <person name="Buck C.B."/>
        </authorList>
    </citation>
    <scope>NUCLEOTIDE SEQUENCE</scope>
    <source>
        <strain evidence="1">Ctrgt10</strain>
    </source>
</reference>
<protein>
    <submittedName>
        <fullName evidence="1">Uncharacterized protein</fullName>
    </submittedName>
</protein>
<organism evidence="1">
    <name type="scientific">Siphoviridae sp. ctrgt10</name>
    <dbReference type="NCBI Taxonomy" id="2826479"/>
    <lineage>
        <taxon>Viruses</taxon>
        <taxon>Duplodnaviria</taxon>
        <taxon>Heunggongvirae</taxon>
        <taxon>Uroviricota</taxon>
        <taxon>Caudoviricetes</taxon>
    </lineage>
</organism>
<dbReference type="EMBL" id="BK014839">
    <property type="protein sequence ID" value="DAD78114.1"/>
    <property type="molecule type" value="Genomic_DNA"/>
</dbReference>